<sequence length="1191" mass="139323">MDKKTLKSFAIESRNKLIEETKYQMSLIGISKENILNPSQRDDDREIFNVGGVEPTILYKEEINQRNKLTRVIKEKGYENVVEEVAYTWFNRIIAVRFLEVNDYLPSKVRVLSSEIDGKIEPDIITEAPNIDLNLNIAEVDLIYQLKDENNMEKLFKLLFIKQCNKLNEILPNLFKKTEDYMELLLSISFSNKEGVIRQLIDTINEKNFKNEVEIIGWLYQYYNTELKEDTFKNLKNGVKVGKDRIPAATQIFTPDWIVKYMVENSLGRFWIESHPESHLKNSWKYYINEAKQDEEVSKRLETIKNECKNIKIEEIKVIDPCMGSGHILSYVFDILVEIYLSQGYTKKNAVISILKNNLFGLEIDDRAYQLAYFEIMMKARMYYRQIFKEDIDLNLISIQESNHITEALIDYVSNGDSELKNDLKYIKEIFVDAKNYGSLLNVKLNGNTLSNFSRIDNFYKRSVSFSNNLPFNFNKKIFQLIKQLKILSQKYNVVITNPPYMGNKNMNKKLSDFSKKFYPNSKSDFSSMFIENSLKICETNGFISLINIPSWMFLKVHEKLRKYVIEKSTIINMLHFGRGIFGSDFGSTSFIIKNNSLINYQGTYRQLYNKIGNVDSIKQKEEWFFEESKGKYLIKQSNFLKIPGLPIAYWASDSIINAFQNGKSLSYFSEPKQGLATANNKKFLRFWYEVDFSKIGFNKRDLTDAKNSKQKWFPYNKGGDFRKWYGNNEYVVDWENDGYEIKNFRDEKGKLRSRPQNLSFYFKEGLTWSLFGFNNFGVRYKNSGFIFDVSGSSMFPEKDKLYYILAFLSSNVAFLFLSILAPTVNFQIGNIGDLPLIIDENRKEIIEILAKKNIKLSIEDWDNFETSWDFKVHPILKYLTNNKLISSSFEKLEEESENKYNLLKSNEEKINQEFIEIYNIKNDLTHEVSSTDLTLNKSEINREIKSFISYFIGCLFGRYSLDNEGLQFTGGAFNPSNYSKFLPDDDNIIPVLDTDYFEDDIVTRFIEFLKIAFGSDTLEENLSFIASNLGKKGKSNRDIIRNYFLTDFYKNHAKTYKKTPIYWLFSSGKNNGFKALIYMHRYTPDLVARVRTDYLHKTQKAMEISIENCDSIINNSSNNKEIANATKEKNKLLKQLEETRKYDEVLAHIANEKIELDLDDGVKINYEKFQNIEITTDGEKIKKVNLLEKI</sequence>
<evidence type="ECO:0000256" key="1">
    <source>
        <dbReference type="ARBA" id="ARBA00011900"/>
    </source>
</evidence>
<dbReference type="PANTHER" id="PTHR33841:SF1">
    <property type="entry name" value="DNA METHYLTRANSFERASE A"/>
    <property type="match status" value="1"/>
</dbReference>
<evidence type="ECO:0000259" key="7">
    <source>
        <dbReference type="Pfam" id="PF07669"/>
    </source>
</evidence>
<dbReference type="InterPro" id="IPR050953">
    <property type="entry name" value="N4_N6_ade-DNA_methylase"/>
</dbReference>
<keyword evidence="4" id="KW-0949">S-adenosyl-L-methionine</keyword>
<dbReference type="InterPro" id="IPR002052">
    <property type="entry name" value="DNA_methylase_N6_adenine_CS"/>
</dbReference>
<evidence type="ECO:0000256" key="6">
    <source>
        <dbReference type="SAM" id="Coils"/>
    </source>
</evidence>
<dbReference type="SUPFAM" id="SSF53335">
    <property type="entry name" value="S-adenosyl-L-methionine-dependent methyltransferases"/>
    <property type="match status" value="1"/>
</dbReference>
<evidence type="ECO:0000256" key="5">
    <source>
        <dbReference type="ARBA" id="ARBA00047942"/>
    </source>
</evidence>
<dbReference type="Gene3D" id="3.40.50.150">
    <property type="entry name" value="Vaccinia Virus protein VP39"/>
    <property type="match status" value="1"/>
</dbReference>
<evidence type="ECO:0000256" key="3">
    <source>
        <dbReference type="ARBA" id="ARBA00022679"/>
    </source>
</evidence>
<dbReference type="EC" id="2.1.1.72" evidence="1"/>
<comment type="catalytic activity">
    <reaction evidence="5">
        <text>a 2'-deoxyadenosine in DNA + S-adenosyl-L-methionine = an N(6)-methyl-2'-deoxyadenosine in DNA + S-adenosyl-L-homocysteine + H(+)</text>
        <dbReference type="Rhea" id="RHEA:15197"/>
        <dbReference type="Rhea" id="RHEA-COMP:12418"/>
        <dbReference type="Rhea" id="RHEA-COMP:12419"/>
        <dbReference type="ChEBI" id="CHEBI:15378"/>
        <dbReference type="ChEBI" id="CHEBI:57856"/>
        <dbReference type="ChEBI" id="CHEBI:59789"/>
        <dbReference type="ChEBI" id="CHEBI:90615"/>
        <dbReference type="ChEBI" id="CHEBI:90616"/>
        <dbReference type="EC" id="2.1.1.72"/>
    </reaction>
</comment>
<dbReference type="PRINTS" id="PR00507">
    <property type="entry name" value="N12N6MTFRASE"/>
</dbReference>
<name>A0A644VLC2_9ZZZZ</name>
<dbReference type="InterPro" id="IPR047939">
    <property type="entry name" value="BREX_1_PglX"/>
</dbReference>
<organism evidence="8">
    <name type="scientific">bioreactor metagenome</name>
    <dbReference type="NCBI Taxonomy" id="1076179"/>
    <lineage>
        <taxon>unclassified sequences</taxon>
        <taxon>metagenomes</taxon>
        <taxon>ecological metagenomes</taxon>
    </lineage>
</organism>
<evidence type="ECO:0000313" key="8">
    <source>
        <dbReference type="EMBL" id="MPL91442.1"/>
    </source>
</evidence>
<dbReference type="Pfam" id="PF07669">
    <property type="entry name" value="Eco57I"/>
    <property type="match status" value="1"/>
</dbReference>
<feature type="domain" description="Type II methyltransferase M.TaqI-like" evidence="7">
    <location>
        <begin position="357"/>
        <end position="582"/>
    </location>
</feature>
<dbReference type="GO" id="GO:0006304">
    <property type="term" value="P:DNA modification"/>
    <property type="evidence" value="ECO:0007669"/>
    <property type="project" value="InterPro"/>
</dbReference>
<dbReference type="PANTHER" id="PTHR33841">
    <property type="entry name" value="DNA METHYLTRANSFERASE YEEA-RELATED"/>
    <property type="match status" value="1"/>
</dbReference>
<gene>
    <name evidence="8" type="ORF">SDC9_37510</name>
</gene>
<dbReference type="AlphaFoldDB" id="A0A644VLC2"/>
<dbReference type="PROSITE" id="PS00092">
    <property type="entry name" value="N6_MTASE"/>
    <property type="match status" value="1"/>
</dbReference>
<dbReference type="GO" id="GO:0009007">
    <property type="term" value="F:site-specific DNA-methyltransferase (adenine-specific) activity"/>
    <property type="evidence" value="ECO:0007669"/>
    <property type="project" value="UniProtKB-EC"/>
</dbReference>
<accession>A0A644VLC2</accession>
<feature type="coiled-coil region" evidence="6">
    <location>
        <begin position="1116"/>
        <end position="1143"/>
    </location>
</feature>
<keyword evidence="3" id="KW-0808">Transferase</keyword>
<dbReference type="GO" id="GO:0032259">
    <property type="term" value="P:methylation"/>
    <property type="evidence" value="ECO:0007669"/>
    <property type="project" value="UniProtKB-KW"/>
</dbReference>
<dbReference type="EMBL" id="VSSQ01000329">
    <property type="protein sequence ID" value="MPL91442.1"/>
    <property type="molecule type" value="Genomic_DNA"/>
</dbReference>
<dbReference type="InterPro" id="IPR029063">
    <property type="entry name" value="SAM-dependent_MTases_sf"/>
</dbReference>
<comment type="caution">
    <text evidence="8">The sequence shown here is derived from an EMBL/GenBank/DDBJ whole genome shotgun (WGS) entry which is preliminary data.</text>
</comment>
<keyword evidence="6" id="KW-0175">Coiled coil</keyword>
<proteinExistence type="predicted"/>
<reference evidence="8" key="1">
    <citation type="submission" date="2019-08" db="EMBL/GenBank/DDBJ databases">
        <authorList>
            <person name="Kucharzyk K."/>
            <person name="Murdoch R.W."/>
            <person name="Higgins S."/>
            <person name="Loffler F."/>
        </authorList>
    </citation>
    <scope>NUCLEOTIDE SEQUENCE</scope>
</reference>
<evidence type="ECO:0000256" key="4">
    <source>
        <dbReference type="ARBA" id="ARBA00022691"/>
    </source>
</evidence>
<keyword evidence="2" id="KW-0489">Methyltransferase</keyword>
<evidence type="ECO:0000256" key="2">
    <source>
        <dbReference type="ARBA" id="ARBA00022603"/>
    </source>
</evidence>
<protein>
    <recommendedName>
        <fullName evidence="1">site-specific DNA-methyltransferase (adenine-specific)</fullName>
        <ecNumber evidence="1">2.1.1.72</ecNumber>
    </recommendedName>
</protein>
<dbReference type="InterPro" id="IPR011639">
    <property type="entry name" value="MethylTrfase_TaqI-like_dom"/>
</dbReference>
<dbReference type="GO" id="GO:0003676">
    <property type="term" value="F:nucleic acid binding"/>
    <property type="evidence" value="ECO:0007669"/>
    <property type="project" value="InterPro"/>
</dbReference>
<dbReference type="NCBIfam" id="NF033452">
    <property type="entry name" value="BREX_1_MTaseX"/>
    <property type="match status" value="1"/>
</dbReference>